<organism evidence="1 2">
    <name type="scientific">Anabarilius grahami</name>
    <name type="common">Kanglang fish</name>
    <name type="synonym">Barilius grahami</name>
    <dbReference type="NCBI Taxonomy" id="495550"/>
    <lineage>
        <taxon>Eukaryota</taxon>
        <taxon>Metazoa</taxon>
        <taxon>Chordata</taxon>
        <taxon>Craniata</taxon>
        <taxon>Vertebrata</taxon>
        <taxon>Euteleostomi</taxon>
        <taxon>Actinopterygii</taxon>
        <taxon>Neopterygii</taxon>
        <taxon>Teleostei</taxon>
        <taxon>Ostariophysi</taxon>
        <taxon>Cypriniformes</taxon>
        <taxon>Xenocyprididae</taxon>
        <taxon>Xenocypridinae</taxon>
        <taxon>Xenocypridinae incertae sedis</taxon>
        <taxon>Anabarilius</taxon>
    </lineage>
</organism>
<sequence>MQTRARADSRTHTHTPGLCVTHLRASNRCVEDAVFVRVRITRAAALTDDRKRLITRLMAGKSYLRDLQESEAHTPAAHALLFDFSAIAYVRTTVFSFSRLTRHFRSTSARPEHPPWFIYRRARVNHSEMQ</sequence>
<gene>
    <name evidence="1" type="ORF">DPX16_2400</name>
</gene>
<evidence type="ECO:0000313" key="2">
    <source>
        <dbReference type="Proteomes" id="UP000281406"/>
    </source>
</evidence>
<dbReference type="Proteomes" id="UP000281406">
    <property type="component" value="Unassembled WGS sequence"/>
</dbReference>
<protein>
    <submittedName>
        <fullName evidence="1">Uncharacterized protein</fullName>
    </submittedName>
</protein>
<reference evidence="1 2" key="1">
    <citation type="submission" date="2018-10" db="EMBL/GenBank/DDBJ databases">
        <title>Genome assembly for a Yunnan-Guizhou Plateau 3E fish, Anabarilius grahami (Regan), and its evolutionary and genetic applications.</title>
        <authorList>
            <person name="Jiang W."/>
        </authorList>
    </citation>
    <scope>NUCLEOTIDE SEQUENCE [LARGE SCALE GENOMIC DNA]</scope>
    <source>
        <strain evidence="1">AG-KIZ</strain>
        <tissue evidence="1">Muscle</tissue>
    </source>
</reference>
<dbReference type="EMBL" id="RJVU01007774">
    <property type="protein sequence ID" value="ROL53679.1"/>
    <property type="molecule type" value="Genomic_DNA"/>
</dbReference>
<name>A0A3N0Z5D2_ANAGA</name>
<dbReference type="AlphaFoldDB" id="A0A3N0Z5D2"/>
<comment type="caution">
    <text evidence="1">The sequence shown here is derived from an EMBL/GenBank/DDBJ whole genome shotgun (WGS) entry which is preliminary data.</text>
</comment>
<accession>A0A3N0Z5D2</accession>
<proteinExistence type="predicted"/>
<keyword evidence="2" id="KW-1185">Reference proteome</keyword>
<evidence type="ECO:0000313" key="1">
    <source>
        <dbReference type="EMBL" id="ROL53679.1"/>
    </source>
</evidence>